<sequence>MIFRKEQPIPEEAVSLREQRAMQGDRLSFAASEAYKLLRTNLTFALPDEKKCRVVGVTSAMRGEGKSTTSINLAYTLAETGKKVLLIEADMRRPNLARRLAIDPAPGLSNLMAGLCQEQDVVQDVGLLDGLKVITSGDIPPNPSELLGSERMNAVTANLVRSFDFVIFDLPPINAVSDGLVVANLIQGMLVVVRQDYSNRQDLSATLRQLEYLHIKVLGFVMTCATASGGRYGRYARYSRYKYGYGYGEEAQAAPGPSPKSDKPHMRK</sequence>
<dbReference type="InterPro" id="IPR050445">
    <property type="entry name" value="Bact_polysacc_biosynth/exp"/>
</dbReference>
<reference evidence="10" key="1">
    <citation type="submission" date="2021-10" db="EMBL/GenBank/DDBJ databases">
        <title>Anaerobic single-cell dispensing facilitates the cultivation of human gut bacteria.</title>
        <authorList>
            <person name="Afrizal A."/>
        </authorList>
    </citation>
    <scope>NUCLEOTIDE SEQUENCE</scope>
    <source>
        <strain evidence="10">CLA-AA-H272</strain>
    </source>
</reference>
<feature type="domain" description="AAA" evidence="9">
    <location>
        <begin position="54"/>
        <end position="185"/>
    </location>
</feature>
<dbReference type="Gene3D" id="3.40.50.300">
    <property type="entry name" value="P-loop containing nucleotide triphosphate hydrolases"/>
    <property type="match status" value="1"/>
</dbReference>
<name>A0AAE3AD03_9FIRM</name>
<comment type="catalytic activity">
    <reaction evidence="8">
        <text>L-tyrosyl-[protein] + ATP = O-phospho-L-tyrosyl-[protein] + ADP + H(+)</text>
        <dbReference type="Rhea" id="RHEA:10596"/>
        <dbReference type="Rhea" id="RHEA-COMP:10136"/>
        <dbReference type="Rhea" id="RHEA-COMP:20101"/>
        <dbReference type="ChEBI" id="CHEBI:15378"/>
        <dbReference type="ChEBI" id="CHEBI:30616"/>
        <dbReference type="ChEBI" id="CHEBI:46858"/>
        <dbReference type="ChEBI" id="CHEBI:61978"/>
        <dbReference type="ChEBI" id="CHEBI:456216"/>
        <dbReference type="EC" id="2.7.10.2"/>
    </reaction>
</comment>
<dbReference type="PANTHER" id="PTHR32309:SF13">
    <property type="entry name" value="FERRIC ENTEROBACTIN TRANSPORT PROTEIN FEPE"/>
    <property type="match status" value="1"/>
</dbReference>
<dbReference type="NCBIfam" id="TIGR01007">
    <property type="entry name" value="eps_fam"/>
    <property type="match status" value="1"/>
</dbReference>
<evidence type="ECO:0000313" key="11">
    <source>
        <dbReference type="Proteomes" id="UP001199319"/>
    </source>
</evidence>
<evidence type="ECO:0000256" key="4">
    <source>
        <dbReference type="ARBA" id="ARBA00022741"/>
    </source>
</evidence>
<keyword evidence="6" id="KW-0067">ATP-binding</keyword>
<evidence type="ECO:0000256" key="7">
    <source>
        <dbReference type="ARBA" id="ARBA00023137"/>
    </source>
</evidence>
<evidence type="ECO:0000313" key="10">
    <source>
        <dbReference type="EMBL" id="MCC2130247.1"/>
    </source>
</evidence>
<dbReference type="Proteomes" id="UP001199319">
    <property type="component" value="Unassembled WGS sequence"/>
</dbReference>
<dbReference type="PANTHER" id="PTHR32309">
    <property type="entry name" value="TYROSINE-PROTEIN KINASE"/>
    <property type="match status" value="1"/>
</dbReference>
<keyword evidence="5 10" id="KW-0418">Kinase</keyword>
<evidence type="ECO:0000256" key="3">
    <source>
        <dbReference type="ARBA" id="ARBA00022679"/>
    </source>
</evidence>
<keyword evidence="4" id="KW-0547">Nucleotide-binding</keyword>
<keyword evidence="11" id="KW-1185">Reference proteome</keyword>
<dbReference type="AlphaFoldDB" id="A0AAE3AD03"/>
<dbReference type="GO" id="GO:0005886">
    <property type="term" value="C:plasma membrane"/>
    <property type="evidence" value="ECO:0007669"/>
    <property type="project" value="TreeGrafter"/>
</dbReference>
<dbReference type="GO" id="GO:0005524">
    <property type="term" value="F:ATP binding"/>
    <property type="evidence" value="ECO:0007669"/>
    <property type="project" value="UniProtKB-KW"/>
</dbReference>
<evidence type="ECO:0000256" key="6">
    <source>
        <dbReference type="ARBA" id="ARBA00022840"/>
    </source>
</evidence>
<evidence type="ECO:0000256" key="2">
    <source>
        <dbReference type="ARBA" id="ARBA00011903"/>
    </source>
</evidence>
<dbReference type="Pfam" id="PF13614">
    <property type="entry name" value="AAA_31"/>
    <property type="match status" value="1"/>
</dbReference>
<keyword evidence="3" id="KW-0808">Transferase</keyword>
<accession>A0AAE3AD03</accession>
<evidence type="ECO:0000256" key="1">
    <source>
        <dbReference type="ARBA" id="ARBA00007316"/>
    </source>
</evidence>
<proteinExistence type="inferred from homology"/>
<dbReference type="CDD" id="cd05387">
    <property type="entry name" value="BY-kinase"/>
    <property type="match status" value="1"/>
</dbReference>
<dbReference type="EC" id="2.7.10.2" evidence="2"/>
<comment type="similarity">
    <text evidence="1">Belongs to the CpsD/CapB family.</text>
</comment>
<dbReference type="InterPro" id="IPR027417">
    <property type="entry name" value="P-loop_NTPase"/>
</dbReference>
<dbReference type="RefSeq" id="WP_302929463.1">
    <property type="nucleotide sequence ID" value="NZ_JAJEPW010000041.1"/>
</dbReference>
<dbReference type="GO" id="GO:0004715">
    <property type="term" value="F:non-membrane spanning protein tyrosine kinase activity"/>
    <property type="evidence" value="ECO:0007669"/>
    <property type="project" value="UniProtKB-EC"/>
</dbReference>
<evidence type="ECO:0000256" key="8">
    <source>
        <dbReference type="ARBA" id="ARBA00051245"/>
    </source>
</evidence>
<dbReference type="SUPFAM" id="SSF52540">
    <property type="entry name" value="P-loop containing nucleoside triphosphate hydrolases"/>
    <property type="match status" value="1"/>
</dbReference>
<keyword evidence="7" id="KW-0829">Tyrosine-protein kinase</keyword>
<comment type="caution">
    <text evidence="10">The sequence shown here is derived from an EMBL/GenBank/DDBJ whole genome shotgun (WGS) entry which is preliminary data.</text>
</comment>
<evidence type="ECO:0000256" key="5">
    <source>
        <dbReference type="ARBA" id="ARBA00022777"/>
    </source>
</evidence>
<dbReference type="EMBL" id="JAJEPW010000041">
    <property type="protein sequence ID" value="MCC2130247.1"/>
    <property type="molecule type" value="Genomic_DNA"/>
</dbReference>
<evidence type="ECO:0000259" key="9">
    <source>
        <dbReference type="Pfam" id="PF13614"/>
    </source>
</evidence>
<gene>
    <name evidence="10" type="ORF">LKD37_12125</name>
</gene>
<protein>
    <recommendedName>
        <fullName evidence="2">non-specific protein-tyrosine kinase</fullName>
        <ecNumber evidence="2">2.7.10.2</ecNumber>
    </recommendedName>
</protein>
<organism evidence="10 11">
    <name type="scientific">Brotocaccenecus cirricatena</name>
    <dbReference type="NCBI Taxonomy" id="3064195"/>
    <lineage>
        <taxon>Bacteria</taxon>
        <taxon>Bacillati</taxon>
        <taxon>Bacillota</taxon>
        <taxon>Clostridia</taxon>
        <taxon>Eubacteriales</taxon>
        <taxon>Oscillospiraceae</taxon>
        <taxon>Brotocaccenecus</taxon>
    </lineage>
</organism>
<dbReference type="InterPro" id="IPR025669">
    <property type="entry name" value="AAA_dom"/>
</dbReference>
<dbReference type="InterPro" id="IPR005702">
    <property type="entry name" value="Wzc-like_C"/>
</dbReference>